<feature type="transmembrane region" description="Helical" evidence="1">
    <location>
        <begin position="72"/>
        <end position="91"/>
    </location>
</feature>
<keyword evidence="1" id="KW-0472">Membrane</keyword>
<dbReference type="AlphaFoldDB" id="A0A387BHX7"/>
<proteinExistence type="predicted"/>
<feature type="transmembrane region" description="Helical" evidence="1">
    <location>
        <begin position="49"/>
        <end position="65"/>
    </location>
</feature>
<keyword evidence="1" id="KW-0812">Transmembrane</keyword>
<gene>
    <name evidence="2" type="ORF">D7I46_05625</name>
</gene>
<accession>A0A387BHX7</accession>
<reference evidence="2 3" key="1">
    <citation type="submission" date="2018-09" db="EMBL/GenBank/DDBJ databases">
        <title>Genome sequencing of strain 1JSPR-7.</title>
        <authorList>
            <person name="Heo J."/>
            <person name="Kim S.-J."/>
            <person name="Kwon S.-W."/>
        </authorList>
    </citation>
    <scope>NUCLEOTIDE SEQUENCE [LARGE SCALE GENOMIC DNA]</scope>
    <source>
        <strain evidence="2 3">1JSPR-7</strain>
    </source>
</reference>
<keyword evidence="3" id="KW-1185">Reference proteome</keyword>
<dbReference type="EMBL" id="CP032627">
    <property type="protein sequence ID" value="AYG00617.1"/>
    <property type="molecule type" value="Genomic_DNA"/>
</dbReference>
<feature type="transmembrane region" description="Helical" evidence="1">
    <location>
        <begin position="12"/>
        <end position="37"/>
    </location>
</feature>
<protein>
    <submittedName>
        <fullName evidence="2">Uncharacterized protein</fullName>
    </submittedName>
</protein>
<keyword evidence="1" id="KW-1133">Transmembrane helix</keyword>
<evidence type="ECO:0000256" key="1">
    <source>
        <dbReference type="SAM" id="Phobius"/>
    </source>
</evidence>
<sequence length="132" mass="15756">MRVVKKYRLEMSILVVYFLSLLLPFNSVLSSVTYGYVSKNGINYFSLSWKYPIFLALTLVIFFLIRNEYKKWVMLLSVLIVIVWYLAYPIAYARVSINYFFEVFRLFHIGYYLSFGILLIFLVIVWKARSKV</sequence>
<evidence type="ECO:0000313" key="3">
    <source>
        <dbReference type="Proteomes" id="UP000269374"/>
    </source>
</evidence>
<name>A0A387BHX7_9LACT</name>
<feature type="transmembrane region" description="Helical" evidence="1">
    <location>
        <begin position="103"/>
        <end position="126"/>
    </location>
</feature>
<dbReference type="KEGG" id="lact:D7I46_05625"/>
<dbReference type="RefSeq" id="WP_120772005.1">
    <property type="nucleotide sequence ID" value="NZ_CP032627.1"/>
</dbReference>
<organism evidence="2 3">
    <name type="scientific">Lactococcus allomyrinae</name>
    <dbReference type="NCBI Taxonomy" id="2419773"/>
    <lineage>
        <taxon>Bacteria</taxon>
        <taxon>Bacillati</taxon>
        <taxon>Bacillota</taxon>
        <taxon>Bacilli</taxon>
        <taxon>Lactobacillales</taxon>
        <taxon>Streptococcaceae</taxon>
        <taxon>Lactococcus</taxon>
    </lineage>
</organism>
<evidence type="ECO:0000313" key="2">
    <source>
        <dbReference type="EMBL" id="AYG00617.1"/>
    </source>
</evidence>
<dbReference type="Proteomes" id="UP000269374">
    <property type="component" value="Chromosome"/>
</dbReference>